<evidence type="ECO:0000313" key="3">
    <source>
        <dbReference type="Proteomes" id="UP000306272"/>
    </source>
</evidence>
<keyword evidence="3" id="KW-1185">Reference proteome</keyword>
<dbReference type="Proteomes" id="UP000306272">
    <property type="component" value="Unassembled WGS sequence"/>
</dbReference>
<organism evidence="2 3">
    <name type="scientific">Pseudomonas jessenii</name>
    <dbReference type="NCBI Taxonomy" id="77298"/>
    <lineage>
        <taxon>Bacteria</taxon>
        <taxon>Pseudomonadati</taxon>
        <taxon>Pseudomonadota</taxon>
        <taxon>Gammaproteobacteria</taxon>
        <taxon>Pseudomonadales</taxon>
        <taxon>Pseudomonadaceae</taxon>
        <taxon>Pseudomonas</taxon>
    </lineage>
</organism>
<protein>
    <submittedName>
        <fullName evidence="2">Uncharacterized protein</fullName>
    </submittedName>
</protein>
<reference evidence="2" key="1">
    <citation type="submission" date="2019-06" db="EMBL/GenBank/DDBJ databases">
        <title>Pseudomonas-derived Butenolides : (Bio)synthesis of Styrolides.</title>
        <authorList>
            <person name="Klapper M."/>
            <person name="Chowdhury S."/>
            <person name="Stallforth P."/>
        </authorList>
    </citation>
    <scope>NUCLEOTIDE SEQUENCE [LARGE SCALE GENOMIC DNA]</scope>
    <source>
        <strain evidence="2">EC-S101</strain>
    </source>
</reference>
<name>A0A5C4KTB7_PSEJE</name>
<evidence type="ECO:0000313" key="2">
    <source>
        <dbReference type="EMBL" id="TNB91786.1"/>
    </source>
</evidence>
<accession>A0A5C4KTB7</accession>
<dbReference type="RefSeq" id="WP_139055608.1">
    <property type="nucleotide sequence ID" value="NZ_VDDB01000019.1"/>
</dbReference>
<keyword evidence="1" id="KW-1133">Transmembrane helix</keyword>
<gene>
    <name evidence="2" type="ORF">FHG55_24995</name>
</gene>
<dbReference type="EMBL" id="VDDB01000019">
    <property type="protein sequence ID" value="TNB91786.1"/>
    <property type="molecule type" value="Genomic_DNA"/>
</dbReference>
<sequence>MEIINGQVWYTYTSKLFKQFDLTEAAKKLIDSDAFAFASRDNGELYYKSNNRIETRQLSYKLNATGTGMKVSGHSDFVDSKQNNYTLLSFWKDIALKLSRLRLFSDGFGFPEDFIRAFMNPIFIRIGADKEYREFIPYVNLYSSGLIQTTLIPMNESDGESLYPFITDSVNLAMRGITSVLATKAYTKELLRIDYDCSGIFKKLREFKYLMTLDKNLELFRKEHEAGIEKLTVYEHVLGPSILLSDICLGIMDVCGNILSRHRTTTPEYWLQKSIRPVFRNGTWRGKPCVYIKEHTNQKKLSNENIEHNKTLVQSVMTRCFLKDGSDSSTKPLVDLRLLNDYSHFNSFGVSLSIASDSALEALKTLKSFTFDNIIADCQIKNEIAEYINSSYESFIDAIGHCNTNTTLSELSLELILFEERMIRSSSNSGEIAHFIGTLKNEDTIKNNLSILTGKITSTDKLLDLTDRIKKDQLNKTLTILFGVIASATLSPELIQPAVKSLGIESINATDFEMPLKAICTTAALVIVFVIVWCVSKLK</sequence>
<keyword evidence="1" id="KW-0812">Transmembrane</keyword>
<comment type="caution">
    <text evidence="2">The sequence shown here is derived from an EMBL/GenBank/DDBJ whole genome shotgun (WGS) entry which is preliminary data.</text>
</comment>
<feature type="transmembrane region" description="Helical" evidence="1">
    <location>
        <begin position="515"/>
        <end position="535"/>
    </location>
</feature>
<dbReference type="AlphaFoldDB" id="A0A5C4KTB7"/>
<proteinExistence type="predicted"/>
<keyword evidence="1" id="KW-0472">Membrane</keyword>
<evidence type="ECO:0000256" key="1">
    <source>
        <dbReference type="SAM" id="Phobius"/>
    </source>
</evidence>